<dbReference type="InterPro" id="IPR036388">
    <property type="entry name" value="WH-like_DNA-bd_sf"/>
</dbReference>
<name>A0A2V4MZ21_9ACTN</name>
<dbReference type="RefSeq" id="WP_110672711.1">
    <property type="nucleotide sequence ID" value="NZ_PYBW01000127.1"/>
</dbReference>
<feature type="domain" description="HTH marR-type" evidence="1">
    <location>
        <begin position="1"/>
        <end position="140"/>
    </location>
</feature>
<dbReference type="EMBL" id="PYBW01000127">
    <property type="protein sequence ID" value="PYC69794.1"/>
    <property type="molecule type" value="Genomic_DNA"/>
</dbReference>
<dbReference type="PRINTS" id="PR00598">
    <property type="entry name" value="HTHMARR"/>
</dbReference>
<evidence type="ECO:0000259" key="1">
    <source>
        <dbReference type="PROSITE" id="PS50995"/>
    </source>
</evidence>
<dbReference type="GO" id="GO:0003700">
    <property type="term" value="F:DNA-binding transcription factor activity"/>
    <property type="evidence" value="ECO:0007669"/>
    <property type="project" value="InterPro"/>
</dbReference>
<dbReference type="SMART" id="SM00347">
    <property type="entry name" value="HTH_MARR"/>
    <property type="match status" value="1"/>
</dbReference>
<dbReference type="OrthoDB" id="4462574at2"/>
<evidence type="ECO:0000313" key="3">
    <source>
        <dbReference type="Proteomes" id="UP000248039"/>
    </source>
</evidence>
<gene>
    <name evidence="2" type="ORF">C7C46_27930</name>
</gene>
<dbReference type="InterPro" id="IPR000835">
    <property type="entry name" value="HTH_MarR-typ"/>
</dbReference>
<dbReference type="Proteomes" id="UP000248039">
    <property type="component" value="Unassembled WGS sequence"/>
</dbReference>
<protein>
    <submittedName>
        <fullName evidence="2">MarR family transcriptional regulator</fullName>
    </submittedName>
</protein>
<dbReference type="Pfam" id="PF01047">
    <property type="entry name" value="MarR"/>
    <property type="match status" value="1"/>
</dbReference>
<dbReference type="SUPFAM" id="SSF46785">
    <property type="entry name" value="Winged helix' DNA-binding domain"/>
    <property type="match status" value="1"/>
</dbReference>
<organism evidence="2 3">
    <name type="scientific">Streptomyces tateyamensis</name>
    <dbReference type="NCBI Taxonomy" id="565073"/>
    <lineage>
        <taxon>Bacteria</taxon>
        <taxon>Bacillati</taxon>
        <taxon>Actinomycetota</taxon>
        <taxon>Actinomycetes</taxon>
        <taxon>Kitasatosporales</taxon>
        <taxon>Streptomycetaceae</taxon>
        <taxon>Streptomyces</taxon>
    </lineage>
</organism>
<comment type="caution">
    <text evidence="2">The sequence shown here is derived from an EMBL/GenBank/DDBJ whole genome shotgun (WGS) entry which is preliminary data.</text>
</comment>
<accession>A0A2V4MZ21</accession>
<dbReference type="PROSITE" id="PS50995">
    <property type="entry name" value="HTH_MARR_2"/>
    <property type="match status" value="1"/>
</dbReference>
<proteinExistence type="predicted"/>
<sequence length="146" mass="15315">MNSVSPLPSSTSFRLGTLGAVATARFTARIAALGLKPKDVGLLTLLRAGGPLSQLEAAKAMGVAPSLVVTVADRLELLGAVRRLRDPGDRRRQQLTLTQQGQALLDRCAGAAHELDAEFTAELDEPERTALDRTLAKLAAAHGLPA</sequence>
<reference evidence="2 3" key="1">
    <citation type="submission" date="2018-03" db="EMBL/GenBank/DDBJ databases">
        <title>Bioinformatic expansion and discovery of thiopeptide antibiotics.</title>
        <authorList>
            <person name="Schwalen C.J."/>
            <person name="Hudson G.A."/>
            <person name="Mitchell D.A."/>
        </authorList>
    </citation>
    <scope>NUCLEOTIDE SEQUENCE [LARGE SCALE GENOMIC DNA]</scope>
    <source>
        <strain evidence="2 3">ATCC 21389</strain>
    </source>
</reference>
<dbReference type="PANTHER" id="PTHR33164">
    <property type="entry name" value="TRANSCRIPTIONAL REGULATOR, MARR FAMILY"/>
    <property type="match status" value="1"/>
</dbReference>
<dbReference type="PANTHER" id="PTHR33164:SF43">
    <property type="entry name" value="HTH-TYPE TRANSCRIPTIONAL REPRESSOR YETL"/>
    <property type="match status" value="1"/>
</dbReference>
<dbReference type="GO" id="GO:0006950">
    <property type="term" value="P:response to stress"/>
    <property type="evidence" value="ECO:0007669"/>
    <property type="project" value="TreeGrafter"/>
</dbReference>
<evidence type="ECO:0000313" key="2">
    <source>
        <dbReference type="EMBL" id="PYC69794.1"/>
    </source>
</evidence>
<dbReference type="AlphaFoldDB" id="A0A2V4MZ21"/>
<dbReference type="InterPro" id="IPR036390">
    <property type="entry name" value="WH_DNA-bd_sf"/>
</dbReference>
<dbReference type="InterPro" id="IPR039422">
    <property type="entry name" value="MarR/SlyA-like"/>
</dbReference>
<dbReference type="Gene3D" id="1.10.10.10">
    <property type="entry name" value="Winged helix-like DNA-binding domain superfamily/Winged helix DNA-binding domain"/>
    <property type="match status" value="1"/>
</dbReference>
<keyword evidence="3" id="KW-1185">Reference proteome</keyword>